<dbReference type="Pfam" id="PF23139">
    <property type="entry name" value="OB_YrrC"/>
    <property type="match status" value="1"/>
</dbReference>
<keyword evidence="3 8" id="KW-0347">Helicase</keyword>
<dbReference type="KEGG" id="manr:MPAN_007310"/>
<dbReference type="Proteomes" id="UP000620133">
    <property type="component" value="Chromosome"/>
</dbReference>
<dbReference type="PANTHER" id="PTHR43788:SF6">
    <property type="entry name" value="DNA HELICASE B"/>
    <property type="match status" value="1"/>
</dbReference>
<dbReference type="GO" id="GO:0017116">
    <property type="term" value="F:single-stranded DNA helicase activity"/>
    <property type="evidence" value="ECO:0007669"/>
    <property type="project" value="TreeGrafter"/>
</dbReference>
<feature type="domain" description="ATP-dependent RecD2 DNA helicase OB-fold" evidence="7">
    <location>
        <begin position="1"/>
        <end position="72"/>
    </location>
</feature>
<feature type="domain" description="UvrD-like helicase C-terminal" evidence="4">
    <location>
        <begin position="643"/>
        <end position="691"/>
    </location>
</feature>
<dbReference type="Pfam" id="PF18335">
    <property type="entry name" value="SH3_13"/>
    <property type="match status" value="1"/>
</dbReference>
<comment type="similarity">
    <text evidence="3">Belongs to the RecD family. RecD2 subfamily.</text>
</comment>
<dbReference type="RefSeq" id="WP_176238672.1">
    <property type="nucleotide sequence ID" value="NZ_AP024412.1"/>
</dbReference>
<keyword evidence="9" id="KW-1185">Reference proteome</keyword>
<feature type="domain" description="ATP-dependent RecD2 DNA helicase SH3" evidence="6">
    <location>
        <begin position="562"/>
        <end position="626"/>
    </location>
</feature>
<evidence type="ECO:0000256" key="1">
    <source>
        <dbReference type="ARBA" id="ARBA00022741"/>
    </source>
</evidence>
<dbReference type="GO" id="GO:0003677">
    <property type="term" value="F:DNA binding"/>
    <property type="evidence" value="ECO:0007669"/>
    <property type="project" value="UniProtKB-UniRule"/>
</dbReference>
<dbReference type="HAMAP" id="MF_01488">
    <property type="entry name" value="RecD2"/>
    <property type="match status" value="1"/>
</dbReference>
<organism evidence="8 9">
    <name type="scientific">Mariniplasma anaerobium</name>
    <dbReference type="NCBI Taxonomy" id="2735436"/>
    <lineage>
        <taxon>Bacteria</taxon>
        <taxon>Bacillati</taxon>
        <taxon>Mycoplasmatota</taxon>
        <taxon>Mollicutes</taxon>
        <taxon>Acholeplasmatales</taxon>
        <taxon>Acholeplasmataceae</taxon>
        <taxon>Mariniplasma</taxon>
    </lineage>
</organism>
<dbReference type="InterPro" id="IPR029493">
    <property type="entry name" value="RecD2-like_HHH"/>
</dbReference>
<dbReference type="SUPFAM" id="SSF52540">
    <property type="entry name" value="P-loop containing nucleoside triphosphate hydrolases"/>
    <property type="match status" value="2"/>
</dbReference>
<keyword evidence="1 3" id="KW-0547">Nucleotide-binding</keyword>
<evidence type="ECO:0000259" key="6">
    <source>
        <dbReference type="Pfam" id="PF18335"/>
    </source>
</evidence>
<dbReference type="CDD" id="cd18809">
    <property type="entry name" value="SF1_C_RecD"/>
    <property type="match status" value="1"/>
</dbReference>
<protein>
    <recommendedName>
        <fullName evidence="3">ATP-dependent RecD2 DNA helicase</fullName>
        <ecNumber evidence="3">5.6.2.3</ecNumber>
    </recommendedName>
    <alternativeName>
        <fullName evidence="3">DNA 5'-3' helicase subunit RecD2</fullName>
    </alternativeName>
</protein>
<dbReference type="Gene3D" id="3.40.50.300">
    <property type="entry name" value="P-loop containing nucleotide triphosphate hydrolases"/>
    <property type="match status" value="2"/>
</dbReference>
<dbReference type="Pfam" id="PF14490">
    <property type="entry name" value="HHH_RecD2"/>
    <property type="match status" value="1"/>
</dbReference>
<accession>A0A7U9TGP4</accession>
<dbReference type="InterPro" id="IPR050534">
    <property type="entry name" value="Coronavir_polyprotein_1ab"/>
</dbReference>
<proteinExistence type="inferred from homology"/>
<dbReference type="GO" id="GO:0005524">
    <property type="term" value="F:ATP binding"/>
    <property type="evidence" value="ECO:0007669"/>
    <property type="project" value="UniProtKB-UniRule"/>
</dbReference>
<dbReference type="PANTHER" id="PTHR43788">
    <property type="entry name" value="DNA2/NAM7 HELICASE FAMILY MEMBER"/>
    <property type="match status" value="1"/>
</dbReference>
<dbReference type="GO" id="GO:0016787">
    <property type="term" value="F:hydrolase activity"/>
    <property type="evidence" value="ECO:0007669"/>
    <property type="project" value="UniProtKB-KW"/>
</dbReference>
<feature type="binding site" evidence="3">
    <location>
        <begin position="340"/>
        <end position="344"/>
    </location>
    <ligand>
        <name>ATP</name>
        <dbReference type="ChEBI" id="CHEBI:30616"/>
    </ligand>
</feature>
<evidence type="ECO:0000256" key="3">
    <source>
        <dbReference type="HAMAP-Rule" id="MF_01488"/>
    </source>
</evidence>
<evidence type="ECO:0000259" key="7">
    <source>
        <dbReference type="Pfam" id="PF23139"/>
    </source>
</evidence>
<keyword evidence="3" id="KW-0413">Isomerase</keyword>
<evidence type="ECO:0000256" key="2">
    <source>
        <dbReference type="ARBA" id="ARBA00022840"/>
    </source>
</evidence>
<gene>
    <name evidence="3 8" type="primary">recD2</name>
    <name evidence="8" type="ORF">MPAN_007310</name>
</gene>
<dbReference type="InterPro" id="IPR027785">
    <property type="entry name" value="UvrD-like_helicase_C"/>
</dbReference>
<dbReference type="Pfam" id="PF13245">
    <property type="entry name" value="AAA_19"/>
    <property type="match status" value="1"/>
</dbReference>
<dbReference type="GO" id="GO:0009338">
    <property type="term" value="C:exodeoxyribonuclease V complex"/>
    <property type="evidence" value="ECO:0007669"/>
    <property type="project" value="TreeGrafter"/>
</dbReference>
<name>A0A7U9TGP4_9MOLU</name>
<keyword evidence="2 3" id="KW-0067">ATP-binding</keyword>
<evidence type="ECO:0000313" key="8">
    <source>
        <dbReference type="EMBL" id="BCR35838.1"/>
    </source>
</evidence>
<dbReference type="EC" id="5.6.2.3" evidence="3"/>
<sequence>MDKVIGKIKNYVFHNEENSYSIARLITLDDQLVTIVGYFPKISEDVIYEFMGTWVKHQTYGEQLKVESFKKTEKQSANGLISYLSSSFFTGIGPKTAEKMVETFGLDVIQKVQDNPAILKEIGLKKIRIVKFHQQLIENQTNEHILVRLYSYNLSGRLAMKLLNKYQSLTIDKLEENPYRLIDDIDGIGFIKADEIAHKLGIEAHDIRRIKAAILYALEHIAYQNGDLYLTLEQLTKETIGVLQTDIDLDEGIKTLLEENRIIIEENRYYLTMSYFTETKLAEKITKLNDKSEFNVDLNYVKTLIDRIEMTKDIDYTDIQKEAISTALTHKLSIITGGPGTGKTTIIDGLLEVYKIYNKLNFDHPDIYEKIACLAPTGRAAKRMSELLHVKTSTIHRHLGYNYDGMFSYDESHLLPQDLIIVDESSMIDIFLASRLFEAIKDQAQIIIVGDVDQLPSVGPGQVLSDLIESNQIKVVKLDQIHRQAKDSHIISLASSVNHQNLSYDDLQSGNDVYLYHADQQKIQNTIINQVQGALDKGYSMIDDIQILVPMYKGELGIDRFNQILQDKFNVHKTKSITFKDKTYYEGDKVIQLVNDPKRFIMNGDIGIIKSIEVNSDNEKFLVVTFDDNEVLYERADLDELNLAYAISIHKSQGSEYKIVMIPMVRNYIHMLKKELIYTAITRAKQYLILLGDMKLLIYAANHLSNKRQTTLALRLNSDTQVEEIDKDNISPYDFM</sequence>
<evidence type="ECO:0000259" key="5">
    <source>
        <dbReference type="Pfam" id="PF14490"/>
    </source>
</evidence>
<dbReference type="EMBL" id="AP024412">
    <property type="protein sequence ID" value="BCR35838.1"/>
    <property type="molecule type" value="Genomic_DNA"/>
</dbReference>
<evidence type="ECO:0000259" key="4">
    <source>
        <dbReference type="Pfam" id="PF13538"/>
    </source>
</evidence>
<feature type="domain" description="ATP-dependent RecD2 DNA helicase-like helix-hairpin-helix" evidence="5">
    <location>
        <begin position="138"/>
        <end position="229"/>
    </location>
</feature>
<dbReference type="CDD" id="cd17933">
    <property type="entry name" value="DEXSc_RecD-like"/>
    <property type="match status" value="1"/>
</dbReference>
<keyword evidence="3" id="KW-0238">DNA-binding</keyword>
<dbReference type="GO" id="GO:0006310">
    <property type="term" value="P:DNA recombination"/>
    <property type="evidence" value="ECO:0007669"/>
    <property type="project" value="InterPro"/>
</dbReference>
<evidence type="ECO:0000313" key="9">
    <source>
        <dbReference type="Proteomes" id="UP000620133"/>
    </source>
</evidence>
<dbReference type="InterPro" id="IPR027417">
    <property type="entry name" value="P-loop_NTPase"/>
</dbReference>
<dbReference type="InterPro" id="IPR055446">
    <property type="entry name" value="RecD2_N_OB"/>
</dbReference>
<dbReference type="InterPro" id="IPR041451">
    <property type="entry name" value="RecD2_SH13"/>
</dbReference>
<dbReference type="Gene3D" id="1.10.10.2220">
    <property type="match status" value="1"/>
</dbReference>
<comment type="function">
    <text evidence="3">DNA-dependent ATPase and ATP-dependent 5'-3' DNA helicase. Has no activity on blunt DNA or DNA with 3'-overhangs, requires at least 10 bases of 5'-ssDNA for helicase activity.</text>
</comment>
<dbReference type="Pfam" id="PF13538">
    <property type="entry name" value="UvrD_C_2"/>
    <property type="match status" value="1"/>
</dbReference>
<dbReference type="AlphaFoldDB" id="A0A7U9TGP4"/>
<keyword evidence="3" id="KW-0378">Hydrolase</keyword>
<comment type="catalytic activity">
    <reaction evidence="3">
        <text>ATP + H2O = ADP + phosphate + H(+)</text>
        <dbReference type="Rhea" id="RHEA:13065"/>
        <dbReference type="ChEBI" id="CHEBI:15377"/>
        <dbReference type="ChEBI" id="CHEBI:15378"/>
        <dbReference type="ChEBI" id="CHEBI:30616"/>
        <dbReference type="ChEBI" id="CHEBI:43474"/>
        <dbReference type="ChEBI" id="CHEBI:456216"/>
        <dbReference type="EC" id="5.6.2.3"/>
    </reaction>
</comment>
<dbReference type="Gene3D" id="2.30.30.940">
    <property type="match status" value="1"/>
</dbReference>
<dbReference type="InterPro" id="IPR006345">
    <property type="entry name" value="RecD2"/>
</dbReference>
<reference evidence="8" key="1">
    <citation type="submission" date="2021-01" db="EMBL/GenBank/DDBJ databases">
        <title>Draft genome sequence of Acholeplasmataceae bacterium strain Mahy22.</title>
        <authorList>
            <person name="Watanabe M."/>
            <person name="Kojima H."/>
            <person name="Fukui M."/>
        </authorList>
    </citation>
    <scope>NUCLEOTIDE SEQUENCE</scope>
    <source>
        <strain evidence="8">Mahy22</strain>
    </source>
</reference>
<dbReference type="NCBIfam" id="TIGR01448">
    <property type="entry name" value="recD_rel"/>
    <property type="match status" value="1"/>
</dbReference>
<dbReference type="GO" id="GO:0043139">
    <property type="term" value="F:5'-3' DNA helicase activity"/>
    <property type="evidence" value="ECO:0007669"/>
    <property type="project" value="UniProtKB-UniRule"/>
</dbReference>